<comment type="caution">
    <text evidence="5">The sequence shown here is derived from an EMBL/GenBank/DDBJ whole genome shotgun (WGS) entry which is preliminary data.</text>
</comment>
<feature type="region of interest" description="Disordered" evidence="3">
    <location>
        <begin position="1"/>
        <end position="30"/>
    </location>
</feature>
<keyword evidence="6" id="KW-1185">Reference proteome</keyword>
<dbReference type="VEuPathDB" id="MicrosporidiaDB:A0H76_690"/>
<dbReference type="InterPro" id="IPR001878">
    <property type="entry name" value="Znf_CCHC"/>
</dbReference>
<feature type="domain" description="CCHC-type" evidence="4">
    <location>
        <begin position="267"/>
        <end position="280"/>
    </location>
</feature>
<keyword evidence="1" id="KW-0378">Hydrolase</keyword>
<keyword evidence="1" id="KW-0064">Aspartyl protease</keyword>
<dbReference type="PROSITE" id="PS00141">
    <property type="entry name" value="ASP_PROTEASE"/>
    <property type="match status" value="1"/>
</dbReference>
<dbReference type="Gene3D" id="2.40.70.10">
    <property type="entry name" value="Acid Proteases"/>
    <property type="match status" value="1"/>
</dbReference>
<dbReference type="VEuPathDB" id="MicrosporidiaDB:A0H76_697"/>
<evidence type="ECO:0000256" key="3">
    <source>
        <dbReference type="SAM" id="MobiDB-lite"/>
    </source>
</evidence>
<dbReference type="GO" id="GO:0003676">
    <property type="term" value="F:nucleic acid binding"/>
    <property type="evidence" value="ECO:0007669"/>
    <property type="project" value="InterPro"/>
</dbReference>
<dbReference type="AlphaFoldDB" id="A0A1X0Q9P7"/>
<dbReference type="InterPro" id="IPR021109">
    <property type="entry name" value="Peptidase_aspartic_dom_sf"/>
</dbReference>
<dbReference type="InterPro" id="IPR001969">
    <property type="entry name" value="Aspartic_peptidase_AS"/>
</dbReference>
<evidence type="ECO:0000259" key="4">
    <source>
        <dbReference type="PROSITE" id="PS50158"/>
    </source>
</evidence>
<proteinExistence type="predicted"/>
<evidence type="ECO:0000256" key="1">
    <source>
        <dbReference type="ARBA" id="ARBA00022750"/>
    </source>
</evidence>
<accession>A0A1X0Q9P7</accession>
<dbReference type="VEuPathDB" id="MicrosporidiaDB:HERIO_1593"/>
<dbReference type="Proteomes" id="UP000192356">
    <property type="component" value="Unassembled WGS sequence"/>
</dbReference>
<feature type="compositionally biased region" description="Polar residues" evidence="3">
    <location>
        <begin position="1"/>
        <end position="10"/>
    </location>
</feature>
<name>A0A1X0Q9P7_9MICR</name>
<gene>
    <name evidence="5" type="ORF">HERIO_1593</name>
</gene>
<dbReference type="PROSITE" id="PS50158">
    <property type="entry name" value="ZF_CCHC"/>
    <property type="match status" value="1"/>
</dbReference>
<dbReference type="CDD" id="cd00303">
    <property type="entry name" value="retropepsin_like"/>
    <property type="match status" value="1"/>
</dbReference>
<dbReference type="Pfam" id="PF19259">
    <property type="entry name" value="Ty3_capsid"/>
    <property type="match status" value="1"/>
</dbReference>
<dbReference type="GO" id="GO:0004190">
    <property type="term" value="F:aspartic-type endopeptidase activity"/>
    <property type="evidence" value="ECO:0007669"/>
    <property type="project" value="UniProtKB-KW"/>
</dbReference>
<evidence type="ECO:0000313" key="5">
    <source>
        <dbReference type="EMBL" id="ORD96478.1"/>
    </source>
</evidence>
<dbReference type="EMBL" id="LVKB01000085">
    <property type="protein sequence ID" value="ORD96478.1"/>
    <property type="molecule type" value="Genomic_DNA"/>
</dbReference>
<keyword evidence="2" id="KW-0479">Metal-binding</keyword>
<evidence type="ECO:0000256" key="2">
    <source>
        <dbReference type="PROSITE-ProRule" id="PRU00047"/>
    </source>
</evidence>
<dbReference type="OrthoDB" id="2194574at2759"/>
<dbReference type="GO" id="GO:0008270">
    <property type="term" value="F:zinc ion binding"/>
    <property type="evidence" value="ECO:0007669"/>
    <property type="project" value="UniProtKB-KW"/>
</dbReference>
<keyword evidence="2" id="KW-0862">Zinc</keyword>
<feature type="compositionally biased region" description="Basic and acidic residues" evidence="3">
    <location>
        <begin position="12"/>
        <end position="30"/>
    </location>
</feature>
<dbReference type="InterPro" id="IPR045358">
    <property type="entry name" value="Ty3_capsid"/>
</dbReference>
<keyword evidence="2" id="KW-0863">Zinc-finger</keyword>
<protein>
    <recommendedName>
        <fullName evidence="4">CCHC-type domain-containing protein</fullName>
    </recommendedName>
</protein>
<dbReference type="GO" id="GO:0006508">
    <property type="term" value="P:proteolysis"/>
    <property type="evidence" value="ECO:0007669"/>
    <property type="project" value="InterPro"/>
</dbReference>
<sequence length="379" mass="44068">MISQDLLNTDSIDERDLITEEGPNDKDEHSWHRVKQQLEQELVSANNGTSHKNPSTTKLSEETVWEKQTEMLYEFTKIFEKMNLKNKFVKEFDGTENIKVIETWLSELEVMAKVIPSDEILLRIRASFRGIARDWFEAYFEEEIKTYDDFKIRFKKKFMPETNLCDAKLKFFNLLNFGPTKERSLLSYVYLLKRLNKEIKEDFELIKLAISKHTETKDSNTIRDAKDWDELFNNIENKGINKKINIKQQELSNKEENTNNNQKNRPCQKCGQGGHLTAQCTAKVINNKVTKELNTIEYEFKGNDKECRNGIIGRINNKGYFILIDTGATNNFITKKFCDEVGIKNILNKQEMIITGTGNKVMSNGEVELAIEKGKICRS</sequence>
<organism evidence="5 6">
    <name type="scientific">Hepatospora eriocheir</name>
    <dbReference type="NCBI Taxonomy" id="1081669"/>
    <lineage>
        <taxon>Eukaryota</taxon>
        <taxon>Fungi</taxon>
        <taxon>Fungi incertae sedis</taxon>
        <taxon>Microsporidia</taxon>
        <taxon>Hepatosporidae</taxon>
        <taxon>Hepatospora</taxon>
    </lineage>
</organism>
<keyword evidence="1" id="KW-0645">Protease</keyword>
<evidence type="ECO:0000313" key="6">
    <source>
        <dbReference type="Proteomes" id="UP000192356"/>
    </source>
</evidence>
<reference evidence="5 6" key="1">
    <citation type="journal article" date="2017" name="Environ. Microbiol.">
        <title>Decay of the glycolytic pathway and adaptation to intranuclear parasitism within Enterocytozoonidae microsporidia.</title>
        <authorList>
            <person name="Wiredu Boakye D."/>
            <person name="Jaroenlak P."/>
            <person name="Prachumwat A."/>
            <person name="Williams T.A."/>
            <person name="Bateman K.S."/>
            <person name="Itsathitphaisarn O."/>
            <person name="Sritunyalucksana K."/>
            <person name="Paszkiewicz K.H."/>
            <person name="Moore K.A."/>
            <person name="Stentiford G.D."/>
            <person name="Williams B.A."/>
        </authorList>
    </citation>
    <scope>NUCLEOTIDE SEQUENCE [LARGE SCALE GENOMIC DNA]</scope>
    <source>
        <strain evidence="5 6">GB1</strain>
    </source>
</reference>